<keyword evidence="3" id="KW-1003">Cell membrane</keyword>
<gene>
    <name evidence="9" type="ORF">G4223_02875</name>
</gene>
<evidence type="ECO:0000256" key="1">
    <source>
        <dbReference type="ARBA" id="ARBA00004429"/>
    </source>
</evidence>
<evidence type="ECO:0000256" key="8">
    <source>
        <dbReference type="RuleBase" id="RU362048"/>
    </source>
</evidence>
<dbReference type="Proteomes" id="UP000480684">
    <property type="component" value="Unassembled WGS sequence"/>
</dbReference>
<keyword evidence="4" id="KW-0997">Cell inner membrane</keyword>
<evidence type="ECO:0000313" key="9">
    <source>
        <dbReference type="EMBL" id="NFV79059.1"/>
    </source>
</evidence>
<comment type="subcellular location">
    <subcellularLocation>
        <location evidence="1">Cell inner membrane</location>
        <topology evidence="1">Multi-pass membrane protein</topology>
    </subcellularLocation>
    <subcellularLocation>
        <location evidence="8">Cell membrane</location>
        <topology evidence="8">Multi-pass membrane protein</topology>
    </subcellularLocation>
</comment>
<organism evidence="9 10">
    <name type="scientific">Magnetospirillum aberrantis SpK</name>
    <dbReference type="NCBI Taxonomy" id="908842"/>
    <lineage>
        <taxon>Bacteria</taxon>
        <taxon>Pseudomonadati</taxon>
        <taxon>Pseudomonadota</taxon>
        <taxon>Alphaproteobacteria</taxon>
        <taxon>Rhodospirillales</taxon>
        <taxon>Rhodospirillaceae</taxon>
        <taxon>Magnetospirillum</taxon>
    </lineage>
</organism>
<evidence type="ECO:0000313" key="10">
    <source>
        <dbReference type="Proteomes" id="UP000480684"/>
    </source>
</evidence>
<dbReference type="GO" id="GO:0005886">
    <property type="term" value="C:plasma membrane"/>
    <property type="evidence" value="ECO:0007669"/>
    <property type="project" value="UniProtKB-SubCell"/>
</dbReference>
<dbReference type="NCBIfam" id="TIGR00427">
    <property type="entry name" value="NAAT family transporter"/>
    <property type="match status" value="1"/>
</dbReference>
<keyword evidence="6 8" id="KW-1133">Transmembrane helix</keyword>
<comment type="caution">
    <text evidence="8">Lacks conserved residue(s) required for the propagation of feature annotation.</text>
</comment>
<feature type="transmembrane region" description="Helical" evidence="8">
    <location>
        <begin position="48"/>
        <end position="69"/>
    </location>
</feature>
<evidence type="ECO:0000256" key="4">
    <source>
        <dbReference type="ARBA" id="ARBA00022519"/>
    </source>
</evidence>
<evidence type="ECO:0000256" key="7">
    <source>
        <dbReference type="ARBA" id="ARBA00023136"/>
    </source>
</evidence>
<name>A0A7C9QSE4_9PROT</name>
<sequence length="215" mass="22326">MSALLASFLLVFGSLFPIVNPPGSAFMFLAHTRTLGHAQRAELAVRVAVYAFLIVIGSLYVGTAILGLFGVSIAALRVGGGLVIAVAGWRLLNAKVGATEGDVLLDNTPDSLRSAAFFPLTMPLTTGPGTIAVTIALGTSHPLSGGGLSLATLGAALAALAISALIYLCFRFADRMESLLGRALTDALMRLFALLLLCIGVEIIWQGISQMVRSL</sequence>
<keyword evidence="7 8" id="KW-0472">Membrane</keyword>
<dbReference type="RefSeq" id="WP_163674742.1">
    <property type="nucleotide sequence ID" value="NZ_JAAIYP010000009.1"/>
</dbReference>
<comment type="similarity">
    <text evidence="2 8">Belongs to the UPF0056 (MarC) family.</text>
</comment>
<comment type="caution">
    <text evidence="9">The sequence shown here is derived from an EMBL/GenBank/DDBJ whole genome shotgun (WGS) entry which is preliminary data.</text>
</comment>
<feature type="transmembrane region" description="Helical" evidence="8">
    <location>
        <begin position="148"/>
        <end position="170"/>
    </location>
</feature>
<proteinExistence type="inferred from homology"/>
<feature type="transmembrane region" description="Helical" evidence="8">
    <location>
        <begin position="74"/>
        <end position="92"/>
    </location>
</feature>
<reference evidence="9 10" key="1">
    <citation type="submission" date="2020-02" db="EMBL/GenBank/DDBJ databases">
        <authorList>
            <person name="Dziuba M."/>
            <person name="Kuznetsov B."/>
            <person name="Mardanov A."/>
            <person name="Ravin N."/>
            <person name="Grouzdev D."/>
        </authorList>
    </citation>
    <scope>NUCLEOTIDE SEQUENCE [LARGE SCALE GENOMIC DNA]</scope>
    <source>
        <strain evidence="9 10">SpK</strain>
    </source>
</reference>
<protein>
    <recommendedName>
        <fullName evidence="8">UPF0056 membrane protein</fullName>
    </recommendedName>
</protein>
<dbReference type="AlphaFoldDB" id="A0A7C9QSE4"/>
<accession>A0A7C9QSE4</accession>
<feature type="transmembrane region" description="Helical" evidence="8">
    <location>
        <begin position="191"/>
        <end position="208"/>
    </location>
</feature>
<dbReference type="InterPro" id="IPR002771">
    <property type="entry name" value="Multi_antbiot-R_MarC"/>
</dbReference>
<keyword evidence="5 8" id="KW-0812">Transmembrane</keyword>
<dbReference type="PANTHER" id="PTHR33508:SF2">
    <property type="entry name" value="UPF0056 INNER MEMBRANE PROTEIN MARC"/>
    <property type="match status" value="1"/>
</dbReference>
<dbReference type="EMBL" id="JAAIYP010000009">
    <property type="protein sequence ID" value="NFV79059.1"/>
    <property type="molecule type" value="Genomic_DNA"/>
</dbReference>
<keyword evidence="10" id="KW-1185">Reference proteome</keyword>
<dbReference type="PANTHER" id="PTHR33508">
    <property type="entry name" value="UPF0056 MEMBRANE PROTEIN YHCE"/>
    <property type="match status" value="1"/>
</dbReference>
<dbReference type="Pfam" id="PF01914">
    <property type="entry name" value="MarC"/>
    <property type="match status" value="1"/>
</dbReference>
<evidence type="ECO:0000256" key="5">
    <source>
        <dbReference type="ARBA" id="ARBA00022692"/>
    </source>
</evidence>
<evidence type="ECO:0000256" key="2">
    <source>
        <dbReference type="ARBA" id="ARBA00009784"/>
    </source>
</evidence>
<evidence type="ECO:0000256" key="3">
    <source>
        <dbReference type="ARBA" id="ARBA00022475"/>
    </source>
</evidence>
<evidence type="ECO:0000256" key="6">
    <source>
        <dbReference type="ARBA" id="ARBA00022989"/>
    </source>
</evidence>